<dbReference type="AlphaFoldDB" id="A0A2T5KB06"/>
<dbReference type="OrthoDB" id="7860885at2"/>
<dbReference type="EMBL" id="QAOT01000004">
    <property type="protein sequence ID" value="PTR19598.1"/>
    <property type="molecule type" value="Genomic_DNA"/>
</dbReference>
<dbReference type="PROSITE" id="PS51257">
    <property type="entry name" value="PROKAR_LIPOPROTEIN"/>
    <property type="match status" value="1"/>
</dbReference>
<accession>A0A2T5KB06</accession>
<dbReference type="RefSeq" id="WP_108220495.1">
    <property type="nucleotide sequence ID" value="NZ_CP090021.1"/>
</dbReference>
<keyword evidence="1" id="KW-0732">Signal</keyword>
<reference evidence="2 3" key="1">
    <citation type="submission" date="2018-04" db="EMBL/GenBank/DDBJ databases">
        <title>Genomic Encyclopedia of Type Strains, Phase III (KMG-III): the genomes of soil and plant-associated and newly described type strains.</title>
        <authorList>
            <person name="Whitman W."/>
        </authorList>
    </citation>
    <scope>NUCLEOTIDE SEQUENCE [LARGE SCALE GENOMIC DNA]</scope>
    <source>
        <strain evidence="2 3">KA25</strain>
    </source>
</reference>
<evidence type="ECO:0008006" key="4">
    <source>
        <dbReference type="Google" id="ProtNLM"/>
    </source>
</evidence>
<feature type="signal peptide" evidence="1">
    <location>
        <begin position="1"/>
        <end position="23"/>
    </location>
</feature>
<feature type="chain" id="PRO_5015673184" description="Lipoprotein" evidence="1">
    <location>
        <begin position="24"/>
        <end position="136"/>
    </location>
</feature>
<organism evidence="2 3">
    <name type="scientific">Cereibacter azotoformans</name>
    <dbReference type="NCBI Taxonomy" id="43057"/>
    <lineage>
        <taxon>Bacteria</taxon>
        <taxon>Pseudomonadati</taxon>
        <taxon>Pseudomonadota</taxon>
        <taxon>Alphaproteobacteria</taxon>
        <taxon>Rhodobacterales</taxon>
        <taxon>Paracoccaceae</taxon>
        <taxon>Cereibacter</taxon>
    </lineage>
</organism>
<evidence type="ECO:0000313" key="3">
    <source>
        <dbReference type="Proteomes" id="UP000244060"/>
    </source>
</evidence>
<comment type="caution">
    <text evidence="2">The sequence shown here is derived from an EMBL/GenBank/DDBJ whole genome shotgun (WGS) entry which is preliminary data.</text>
</comment>
<gene>
    <name evidence="2" type="ORF">C8J28_10482</name>
</gene>
<evidence type="ECO:0000313" key="2">
    <source>
        <dbReference type="EMBL" id="PTR19598.1"/>
    </source>
</evidence>
<proteinExistence type="predicted"/>
<keyword evidence="3" id="KW-1185">Reference proteome</keyword>
<sequence>MRPAVLFPVGLALAGLASCAPPAAPEAALPDEAFTPVYKGIETRLLDDDLVEFLVEMEGARGIPDVEDYARCAAAQYTLIRGYGFARHLRTNVAERGGVWRGDAIYTISAALPRGVQTIDAEVTVRDCREQGIPTI</sequence>
<dbReference type="Proteomes" id="UP000244060">
    <property type="component" value="Unassembled WGS sequence"/>
</dbReference>
<evidence type="ECO:0000256" key="1">
    <source>
        <dbReference type="SAM" id="SignalP"/>
    </source>
</evidence>
<protein>
    <recommendedName>
        <fullName evidence="4">Lipoprotein</fullName>
    </recommendedName>
</protein>
<name>A0A2T5KB06_9RHOB</name>